<evidence type="ECO:0000256" key="4">
    <source>
        <dbReference type="ARBA" id="ARBA00022679"/>
    </source>
</evidence>
<reference evidence="7" key="1">
    <citation type="journal article" date="2014" name="Int. J. Syst. Evol. Microbiol.">
        <title>Complete genome sequence of Corynebacterium casei LMG S-19264T (=DSM 44701T), isolated from a smear-ripened cheese.</title>
        <authorList>
            <consortium name="US DOE Joint Genome Institute (JGI-PGF)"/>
            <person name="Walter F."/>
            <person name="Albersmeier A."/>
            <person name="Kalinowski J."/>
            <person name="Ruckert C."/>
        </authorList>
    </citation>
    <scope>NUCLEOTIDE SEQUENCE</scope>
    <source>
        <strain evidence="7">CGMCC 1.15290</strain>
    </source>
</reference>
<sequence length="273" mass="30572">MAEYIEIALKGMDEVIKKETMIALLSEMGSNGFEEEGDELKAYVEKDTFDAAWFKTVAEENGVSYSLSEIQDQNWNSIWESQFEPVVVDEFAAIRASFHAPITSVKYEIVITPKMSFGTGHHATTYMMMQEMAKLDFTNKEVFDFGTGTGILAVLAEKMGARELLGIDNDDWSIENAKENLAANGCTKIEIEKKDHPATEKLFDIILANINKHILLAYMKDLAVQLKKGGIILLSGLLEEDETDIKEAIVKAGITHMETVKREKWICMRAGSN</sequence>
<comment type="caution">
    <text evidence="7">The sequence shown here is derived from an EMBL/GenBank/DDBJ whole genome shotgun (WGS) entry which is preliminary data.</text>
</comment>
<comment type="subcellular location">
    <subcellularLocation>
        <location evidence="6">Cytoplasm</location>
    </subcellularLocation>
</comment>
<evidence type="ECO:0000256" key="5">
    <source>
        <dbReference type="ARBA" id="ARBA00022691"/>
    </source>
</evidence>
<comment type="catalytic activity">
    <reaction evidence="6">
        <text>L-lysyl-[protein] + 3 S-adenosyl-L-methionine = N(6),N(6),N(6)-trimethyl-L-lysyl-[protein] + 3 S-adenosyl-L-homocysteine + 3 H(+)</text>
        <dbReference type="Rhea" id="RHEA:54192"/>
        <dbReference type="Rhea" id="RHEA-COMP:9752"/>
        <dbReference type="Rhea" id="RHEA-COMP:13826"/>
        <dbReference type="ChEBI" id="CHEBI:15378"/>
        <dbReference type="ChEBI" id="CHEBI:29969"/>
        <dbReference type="ChEBI" id="CHEBI:57856"/>
        <dbReference type="ChEBI" id="CHEBI:59789"/>
        <dbReference type="ChEBI" id="CHEBI:61961"/>
    </reaction>
</comment>
<name>A0A917MT06_9BACT</name>
<dbReference type="EMBL" id="BMIB01000001">
    <property type="protein sequence ID" value="GGH62444.1"/>
    <property type="molecule type" value="Genomic_DNA"/>
</dbReference>
<dbReference type="Gene3D" id="3.40.50.150">
    <property type="entry name" value="Vaccinia Virus protein VP39"/>
    <property type="match status" value="1"/>
</dbReference>
<dbReference type="NCBIfam" id="NF001785">
    <property type="entry name" value="PRK00517.2-2"/>
    <property type="match status" value="1"/>
</dbReference>
<proteinExistence type="inferred from homology"/>
<comment type="function">
    <text evidence="6">Methylates ribosomal protein L11.</text>
</comment>
<dbReference type="GO" id="GO:0008276">
    <property type="term" value="F:protein methyltransferase activity"/>
    <property type="evidence" value="ECO:0007669"/>
    <property type="project" value="UniProtKB-UniRule"/>
</dbReference>
<reference evidence="7" key="2">
    <citation type="submission" date="2020-09" db="EMBL/GenBank/DDBJ databases">
        <authorList>
            <person name="Sun Q."/>
            <person name="Zhou Y."/>
        </authorList>
    </citation>
    <scope>NUCLEOTIDE SEQUENCE</scope>
    <source>
        <strain evidence="7">CGMCC 1.15290</strain>
    </source>
</reference>
<accession>A0A917MT06</accession>
<dbReference type="InterPro" id="IPR029063">
    <property type="entry name" value="SAM-dependent_MTases_sf"/>
</dbReference>
<keyword evidence="2 6" id="KW-0963">Cytoplasm</keyword>
<feature type="binding site" evidence="6">
    <location>
        <position position="125"/>
    </location>
    <ligand>
        <name>S-adenosyl-L-methionine</name>
        <dbReference type="ChEBI" id="CHEBI:59789"/>
    </ligand>
</feature>
<dbReference type="InterPro" id="IPR050078">
    <property type="entry name" value="Ribosomal_L11_MeTrfase_PrmA"/>
</dbReference>
<evidence type="ECO:0000256" key="6">
    <source>
        <dbReference type="HAMAP-Rule" id="MF_00735"/>
    </source>
</evidence>
<dbReference type="HAMAP" id="MF_00735">
    <property type="entry name" value="Methyltr_PrmA"/>
    <property type="match status" value="1"/>
</dbReference>
<keyword evidence="3 6" id="KW-0489">Methyltransferase</keyword>
<comment type="similarity">
    <text evidence="1 6">Belongs to the methyltransferase superfamily. PrmA family.</text>
</comment>
<dbReference type="AlphaFoldDB" id="A0A917MT06"/>
<keyword evidence="7" id="KW-0687">Ribonucleoprotein</keyword>
<dbReference type="InterPro" id="IPR004498">
    <property type="entry name" value="Ribosomal_PrmA_MeTrfase"/>
</dbReference>
<dbReference type="PANTHER" id="PTHR43648:SF1">
    <property type="entry name" value="ELECTRON TRANSFER FLAVOPROTEIN BETA SUBUNIT LYSINE METHYLTRANSFERASE"/>
    <property type="match status" value="1"/>
</dbReference>
<evidence type="ECO:0000313" key="7">
    <source>
        <dbReference type="EMBL" id="GGH62444.1"/>
    </source>
</evidence>
<feature type="binding site" evidence="6">
    <location>
        <position position="146"/>
    </location>
    <ligand>
        <name>S-adenosyl-L-methionine</name>
        <dbReference type="ChEBI" id="CHEBI:59789"/>
    </ligand>
</feature>
<evidence type="ECO:0000256" key="1">
    <source>
        <dbReference type="ARBA" id="ARBA00009741"/>
    </source>
</evidence>
<keyword evidence="4 6" id="KW-0808">Transferase</keyword>
<gene>
    <name evidence="6 7" type="primary">prmA</name>
    <name evidence="7" type="ORF">GCM10011379_12390</name>
</gene>
<dbReference type="CDD" id="cd02440">
    <property type="entry name" value="AdoMet_MTases"/>
    <property type="match status" value="1"/>
</dbReference>
<keyword evidence="5 6" id="KW-0949">S-adenosyl-L-methionine</keyword>
<evidence type="ECO:0000256" key="2">
    <source>
        <dbReference type="ARBA" id="ARBA00022490"/>
    </source>
</evidence>
<organism evidence="7 8">
    <name type="scientific">Filimonas zeae</name>
    <dbReference type="NCBI Taxonomy" id="1737353"/>
    <lineage>
        <taxon>Bacteria</taxon>
        <taxon>Pseudomonadati</taxon>
        <taxon>Bacteroidota</taxon>
        <taxon>Chitinophagia</taxon>
        <taxon>Chitinophagales</taxon>
        <taxon>Chitinophagaceae</taxon>
        <taxon>Filimonas</taxon>
    </lineage>
</organism>
<keyword evidence="8" id="KW-1185">Reference proteome</keyword>
<dbReference type="Proteomes" id="UP000627292">
    <property type="component" value="Unassembled WGS sequence"/>
</dbReference>
<feature type="binding site" evidence="6">
    <location>
        <position position="209"/>
    </location>
    <ligand>
        <name>S-adenosyl-L-methionine</name>
        <dbReference type="ChEBI" id="CHEBI:59789"/>
    </ligand>
</feature>
<keyword evidence="7" id="KW-0689">Ribosomal protein</keyword>
<feature type="binding site" evidence="6">
    <location>
        <position position="168"/>
    </location>
    <ligand>
        <name>S-adenosyl-L-methionine</name>
        <dbReference type="ChEBI" id="CHEBI:59789"/>
    </ligand>
</feature>
<dbReference type="GO" id="GO:0005840">
    <property type="term" value="C:ribosome"/>
    <property type="evidence" value="ECO:0007669"/>
    <property type="project" value="UniProtKB-KW"/>
</dbReference>
<dbReference type="GO" id="GO:0005737">
    <property type="term" value="C:cytoplasm"/>
    <property type="evidence" value="ECO:0007669"/>
    <property type="project" value="UniProtKB-SubCell"/>
</dbReference>
<dbReference type="Pfam" id="PF06325">
    <property type="entry name" value="PrmA"/>
    <property type="match status" value="1"/>
</dbReference>
<dbReference type="PANTHER" id="PTHR43648">
    <property type="entry name" value="ELECTRON TRANSFER FLAVOPROTEIN BETA SUBUNIT LYSINE METHYLTRANSFERASE"/>
    <property type="match status" value="1"/>
</dbReference>
<protein>
    <recommendedName>
        <fullName evidence="6">Ribosomal protein L11 methyltransferase</fullName>
        <shortName evidence="6">L11 Mtase</shortName>
        <ecNumber evidence="6">2.1.1.-</ecNumber>
    </recommendedName>
</protein>
<evidence type="ECO:0000256" key="3">
    <source>
        <dbReference type="ARBA" id="ARBA00022603"/>
    </source>
</evidence>
<dbReference type="EC" id="2.1.1.-" evidence="6"/>
<evidence type="ECO:0000313" key="8">
    <source>
        <dbReference type="Proteomes" id="UP000627292"/>
    </source>
</evidence>
<dbReference type="RefSeq" id="WP_188951098.1">
    <property type="nucleotide sequence ID" value="NZ_BMIB01000001.1"/>
</dbReference>
<dbReference type="GO" id="GO:0032259">
    <property type="term" value="P:methylation"/>
    <property type="evidence" value="ECO:0007669"/>
    <property type="project" value="UniProtKB-KW"/>
</dbReference>
<dbReference type="SUPFAM" id="SSF53335">
    <property type="entry name" value="S-adenosyl-L-methionine-dependent methyltransferases"/>
    <property type="match status" value="1"/>
</dbReference>